<dbReference type="CDD" id="cd04865">
    <property type="entry name" value="LigD_Pol_like_2"/>
    <property type="match status" value="1"/>
</dbReference>
<dbReference type="InterPro" id="IPR014145">
    <property type="entry name" value="LigD_pol_dom"/>
</dbReference>
<dbReference type="AlphaFoldDB" id="A0A1M3KZE4"/>
<organism evidence="2 3">
    <name type="scientific">Candidatus Kapaibacterium thiocyanatum</name>
    <dbReference type="NCBI Taxonomy" id="1895771"/>
    <lineage>
        <taxon>Bacteria</taxon>
        <taxon>Pseudomonadati</taxon>
        <taxon>Candidatus Kapaibacteriota</taxon>
        <taxon>Candidatus Kapaibacteriia</taxon>
        <taxon>Candidatus Kapaibacteriales</taxon>
        <taxon>Candidatus Kapaibacteriaceae</taxon>
        <taxon>Candidatus Kapaibacterium</taxon>
    </lineage>
</organism>
<dbReference type="STRING" id="1895771.BGO89_07205"/>
<dbReference type="PANTHER" id="PTHR42705">
    <property type="entry name" value="BIFUNCTIONAL NON-HOMOLOGOUS END JOINING PROTEIN LIGD"/>
    <property type="match status" value="1"/>
</dbReference>
<dbReference type="Proteomes" id="UP000184233">
    <property type="component" value="Unassembled WGS sequence"/>
</dbReference>
<dbReference type="EMBL" id="MKVH01000021">
    <property type="protein sequence ID" value="OJX57750.1"/>
    <property type="molecule type" value="Genomic_DNA"/>
</dbReference>
<dbReference type="Pfam" id="PF21686">
    <property type="entry name" value="LigD_Prim-Pol"/>
    <property type="match status" value="1"/>
</dbReference>
<sequence>MKRTVMTAPHAWISEDETTVTRTVNRHELSLTNLTKFYWRRGGITKRDVLEYYHAISSYVMPYLKDRPQSLLRHPEGAERAGFYQKDVKGKVADWMRLHVDYSESTGKDVHYLVCEDKATLLYMANMGCIEMHPWHSRADHPDHPDYCLIDLDPLSIGFDKVVKTALVVKDVLDDWKIASFCKTSGATGLHIYIPLGARYTYAQSRQFAQVIVTAVHELAPSITSLERAPAKRRRKVYLDHLQNGQGQTVAAPYSLRARPGALVSTPLHWEEVRKGLDPGRFTITTIFDRLKETGDLFKPVLGKGTNLDRFLRSNGHQ</sequence>
<dbReference type="InterPro" id="IPR052171">
    <property type="entry name" value="NHEJ_LigD"/>
</dbReference>
<comment type="caution">
    <text evidence="2">The sequence shown here is derived from an EMBL/GenBank/DDBJ whole genome shotgun (WGS) entry which is preliminary data.</text>
</comment>
<proteinExistence type="predicted"/>
<protein>
    <recommendedName>
        <fullName evidence="1">DNA ligase D polymerase domain-containing protein</fullName>
    </recommendedName>
</protein>
<evidence type="ECO:0000313" key="2">
    <source>
        <dbReference type="EMBL" id="OJX57750.1"/>
    </source>
</evidence>
<evidence type="ECO:0000313" key="3">
    <source>
        <dbReference type="Proteomes" id="UP000184233"/>
    </source>
</evidence>
<accession>A0A1M3KZE4</accession>
<name>A0A1M3KZE4_9BACT</name>
<dbReference type="Gene3D" id="3.90.920.10">
    <property type="entry name" value="DNA primase, PRIM domain"/>
    <property type="match status" value="1"/>
</dbReference>
<dbReference type="NCBIfam" id="TIGR02778">
    <property type="entry name" value="ligD_pol"/>
    <property type="match status" value="1"/>
</dbReference>
<gene>
    <name evidence="2" type="ORF">BGO89_07205</name>
</gene>
<feature type="domain" description="DNA ligase D polymerase" evidence="1">
    <location>
        <begin position="45"/>
        <end position="298"/>
    </location>
</feature>
<reference evidence="2 3" key="1">
    <citation type="submission" date="2016-09" db="EMBL/GenBank/DDBJ databases">
        <title>Genome-resolved meta-omics ties microbial dynamics to process performance in biotechnology for thiocyanate degradation.</title>
        <authorList>
            <person name="Kantor R.S."/>
            <person name="Huddy R.J."/>
            <person name="Iyer R."/>
            <person name="Thomas B.C."/>
            <person name="Brown C.T."/>
            <person name="Anantharaman K."/>
            <person name="Tringe S."/>
            <person name="Hettich R.L."/>
            <person name="Harrison S.T."/>
            <person name="Banfield J.F."/>
        </authorList>
    </citation>
    <scope>NUCLEOTIDE SEQUENCE [LARGE SCALE GENOMIC DNA]</scope>
    <source>
        <strain evidence="2">59-99</strain>
    </source>
</reference>
<dbReference type="PANTHER" id="PTHR42705:SF2">
    <property type="entry name" value="BIFUNCTIONAL NON-HOMOLOGOUS END JOINING PROTEIN LIGD"/>
    <property type="match status" value="1"/>
</dbReference>
<evidence type="ECO:0000259" key="1">
    <source>
        <dbReference type="Pfam" id="PF21686"/>
    </source>
</evidence>